<dbReference type="RefSeq" id="WP_069655923.1">
    <property type="nucleotide sequence ID" value="NZ_MIJF01000005.1"/>
</dbReference>
<dbReference type="NCBIfam" id="TIGR00287">
    <property type="entry name" value="cas1"/>
    <property type="match status" value="1"/>
</dbReference>
<evidence type="ECO:0000256" key="3">
    <source>
        <dbReference type="ARBA" id="ARBA00022759"/>
    </source>
</evidence>
<proteinExistence type="inferred from homology"/>
<keyword evidence="7 10" id="KW-0238">DNA-binding</keyword>
<name>A0A1D2YX51_9BACI</name>
<dbReference type="Gene3D" id="1.20.120.920">
    <property type="entry name" value="CRISPR-associated endonuclease Cas1, C-terminal domain"/>
    <property type="match status" value="1"/>
</dbReference>
<comment type="similarity">
    <text evidence="10">Belongs to the CRISPR-associated endonuclease Cas1 family.</text>
</comment>
<comment type="function">
    <text evidence="10">CRISPR (clustered regularly interspaced short palindromic repeat), is an adaptive immune system that provides protection against mobile genetic elements (viruses, transposable elements and conjugative plasmids). CRISPR clusters contain spacers, sequences complementary to antecedent mobile elements, and target invading nucleic acids. CRISPR clusters are transcribed and processed into CRISPR RNA (crRNA). Acts as a dsDNA endonuclease. Involved in the integration of spacer DNA into the CRISPR cassette.</text>
</comment>
<dbReference type="EMBL" id="MIJF01000005">
    <property type="protein sequence ID" value="OEG00197.1"/>
    <property type="molecule type" value="Genomic_DNA"/>
</dbReference>
<dbReference type="HAMAP" id="MF_01470">
    <property type="entry name" value="Cas1"/>
    <property type="match status" value="1"/>
</dbReference>
<evidence type="ECO:0000256" key="1">
    <source>
        <dbReference type="ARBA" id="ARBA00022722"/>
    </source>
</evidence>
<keyword evidence="1 10" id="KW-0540">Nuclease</keyword>
<sequence length="333" mass="38637">MNIVIDDFGMGLYKKSERLVVKKKGKLIQEIPFFDVEAIFFMTNGAVLSTDVIKECMEQGIQIHFLDYKQQPIASIYSPMLHATVKTRREQILSVKDYRSVEMTKKILRAKITNQHRLLKYYLKSRKGQEEYQIILDYANHVIAHLEELEQTTGNSIIDVRDKFFSIEARSAKKYWDGVQKILEKRIAFPGREHRGTNDPVNMMFNYGYAILGGYVQSAILRAGLEPFAGILHTDRPGKSSLQYDLIEIFRQPVVDKVVISLLSKGFTPKIEDNLLNLETRNKLKDKIINRLESKEPYNGKKYRIKTIIQIQAREVASFFRENTPFNTFIGSW</sequence>
<dbReference type="AlphaFoldDB" id="A0A1D2YX51"/>
<dbReference type="OrthoDB" id="9803119at2"/>
<dbReference type="GO" id="GO:0003677">
    <property type="term" value="F:DNA binding"/>
    <property type="evidence" value="ECO:0007669"/>
    <property type="project" value="UniProtKB-KW"/>
</dbReference>
<evidence type="ECO:0000256" key="10">
    <source>
        <dbReference type="HAMAP-Rule" id="MF_01470"/>
    </source>
</evidence>
<dbReference type="GO" id="GO:0004519">
    <property type="term" value="F:endonuclease activity"/>
    <property type="evidence" value="ECO:0007669"/>
    <property type="project" value="UniProtKB-UniRule"/>
</dbReference>
<dbReference type="InterPro" id="IPR002729">
    <property type="entry name" value="CRISPR-assoc_Cas1"/>
</dbReference>
<dbReference type="PANTHER" id="PTHR34353">
    <property type="entry name" value="CRISPR-ASSOCIATED ENDONUCLEASE CAS1 1"/>
    <property type="match status" value="1"/>
</dbReference>
<keyword evidence="4 10" id="KW-0378">Hydrolase</keyword>
<dbReference type="GO" id="GO:0016787">
    <property type="term" value="F:hydrolase activity"/>
    <property type="evidence" value="ECO:0007669"/>
    <property type="project" value="UniProtKB-KW"/>
</dbReference>
<comment type="caution">
    <text evidence="11">The sequence shown here is derived from an EMBL/GenBank/DDBJ whole genome shotgun (WGS) entry which is preliminary data.</text>
</comment>
<dbReference type="Pfam" id="PF01867">
    <property type="entry name" value="Cas_Cas1"/>
    <property type="match status" value="1"/>
</dbReference>
<dbReference type="Gene3D" id="3.100.10.20">
    <property type="entry name" value="CRISPR-associated endonuclease Cas1, N-terminal domain"/>
    <property type="match status" value="1"/>
</dbReference>
<comment type="subunit">
    <text evidence="9 10">Homodimer, forms a heterotetramer with a Cas2 homodimer.</text>
</comment>
<dbReference type="InterPro" id="IPR042211">
    <property type="entry name" value="CRISPR-assoc_Cas1_N"/>
</dbReference>
<reference evidence="11 12" key="1">
    <citation type="submission" date="2016-09" db="EMBL/GenBank/DDBJ databases">
        <title>Draft genome sequence for the type strain of Vulcanibacillus modesticaldus BR, a strictly anaerobic, moderately thermophilic, and nitrate-reducing bacterium from deep sea-hydrothermal vents of the Mid-Atlantic Ridge.</title>
        <authorList>
            <person name="Abin C.A."/>
            <person name="Hollibaugh J.T."/>
        </authorList>
    </citation>
    <scope>NUCLEOTIDE SEQUENCE [LARGE SCALE GENOMIC DNA]</scope>
    <source>
        <strain evidence="11 12">BR</strain>
    </source>
</reference>
<gene>
    <name evidence="10" type="primary">cas1</name>
    <name evidence="11" type="ORF">BHF71_05780</name>
</gene>
<dbReference type="InterPro" id="IPR050646">
    <property type="entry name" value="Cas1"/>
</dbReference>
<dbReference type="EC" id="3.1.-.-" evidence="10"/>
<evidence type="ECO:0000256" key="5">
    <source>
        <dbReference type="ARBA" id="ARBA00022842"/>
    </source>
</evidence>
<evidence type="ECO:0000313" key="12">
    <source>
        <dbReference type="Proteomes" id="UP000243739"/>
    </source>
</evidence>
<dbReference type="STRING" id="337097.BHF71_05780"/>
<organism evidence="11 12">
    <name type="scientific">Vulcanibacillus modesticaldus</name>
    <dbReference type="NCBI Taxonomy" id="337097"/>
    <lineage>
        <taxon>Bacteria</taxon>
        <taxon>Bacillati</taxon>
        <taxon>Bacillota</taxon>
        <taxon>Bacilli</taxon>
        <taxon>Bacillales</taxon>
        <taxon>Bacillaceae</taxon>
        <taxon>Vulcanibacillus</taxon>
    </lineage>
</organism>
<feature type="binding site" evidence="10">
    <location>
        <position position="248"/>
    </location>
    <ligand>
        <name>Mn(2+)</name>
        <dbReference type="ChEBI" id="CHEBI:29035"/>
    </ligand>
</feature>
<protein>
    <recommendedName>
        <fullName evidence="10">CRISPR-associated endonuclease Cas1</fullName>
        <ecNumber evidence="10">3.1.-.-</ecNumber>
    </recommendedName>
</protein>
<dbReference type="CDD" id="cd09634">
    <property type="entry name" value="Cas1_I-II-III"/>
    <property type="match status" value="1"/>
</dbReference>
<evidence type="ECO:0000256" key="8">
    <source>
        <dbReference type="ARBA" id="ARBA00023211"/>
    </source>
</evidence>
<dbReference type="PANTHER" id="PTHR34353:SF2">
    <property type="entry name" value="CRISPR-ASSOCIATED ENDONUCLEASE CAS1 1"/>
    <property type="match status" value="1"/>
</dbReference>
<keyword evidence="3 10" id="KW-0255">Endonuclease</keyword>
<dbReference type="Proteomes" id="UP000243739">
    <property type="component" value="Unassembled WGS sequence"/>
</dbReference>
<dbReference type="InterPro" id="IPR042206">
    <property type="entry name" value="CRISPR-assoc_Cas1_C"/>
</dbReference>
<dbReference type="GO" id="GO:0046872">
    <property type="term" value="F:metal ion binding"/>
    <property type="evidence" value="ECO:0007669"/>
    <property type="project" value="UniProtKB-UniRule"/>
</dbReference>
<dbReference type="GO" id="GO:0051607">
    <property type="term" value="P:defense response to virus"/>
    <property type="evidence" value="ECO:0007669"/>
    <property type="project" value="UniProtKB-UniRule"/>
</dbReference>
<evidence type="ECO:0000313" key="11">
    <source>
        <dbReference type="EMBL" id="OEG00197.1"/>
    </source>
</evidence>
<evidence type="ECO:0000256" key="9">
    <source>
        <dbReference type="ARBA" id="ARBA00038592"/>
    </source>
</evidence>
<feature type="binding site" evidence="10">
    <location>
        <position position="168"/>
    </location>
    <ligand>
        <name>Mn(2+)</name>
        <dbReference type="ChEBI" id="CHEBI:29035"/>
    </ligand>
</feature>
<keyword evidence="5 10" id="KW-0460">Magnesium</keyword>
<comment type="cofactor">
    <cofactor evidence="10">
        <name>Mg(2+)</name>
        <dbReference type="ChEBI" id="CHEBI:18420"/>
    </cofactor>
    <cofactor evidence="10">
        <name>Mn(2+)</name>
        <dbReference type="ChEBI" id="CHEBI:29035"/>
    </cofactor>
</comment>
<evidence type="ECO:0000256" key="2">
    <source>
        <dbReference type="ARBA" id="ARBA00022723"/>
    </source>
</evidence>
<evidence type="ECO:0000256" key="7">
    <source>
        <dbReference type="ARBA" id="ARBA00023125"/>
    </source>
</evidence>
<evidence type="ECO:0000256" key="6">
    <source>
        <dbReference type="ARBA" id="ARBA00023118"/>
    </source>
</evidence>
<evidence type="ECO:0000256" key="4">
    <source>
        <dbReference type="ARBA" id="ARBA00022801"/>
    </source>
</evidence>
<accession>A0A1D2YX51</accession>
<keyword evidence="12" id="KW-1185">Reference proteome</keyword>
<feature type="binding site" evidence="10">
    <location>
        <position position="233"/>
    </location>
    <ligand>
        <name>Mn(2+)</name>
        <dbReference type="ChEBI" id="CHEBI:29035"/>
    </ligand>
</feature>
<dbReference type="GO" id="GO:0043571">
    <property type="term" value="P:maintenance of CRISPR repeat elements"/>
    <property type="evidence" value="ECO:0007669"/>
    <property type="project" value="UniProtKB-UniRule"/>
</dbReference>
<keyword evidence="8 10" id="KW-0464">Manganese</keyword>
<keyword evidence="6 10" id="KW-0051">Antiviral defense</keyword>
<keyword evidence="2 10" id="KW-0479">Metal-binding</keyword>